<evidence type="ECO:0000313" key="1">
    <source>
        <dbReference type="EMBL" id="KAH0560644.1"/>
    </source>
</evidence>
<proteinExistence type="predicted"/>
<protein>
    <submittedName>
        <fullName evidence="1">Uncharacterized protein</fullName>
    </submittedName>
</protein>
<comment type="caution">
    <text evidence="1">The sequence shown here is derived from an EMBL/GenBank/DDBJ whole genome shotgun (WGS) entry which is preliminary data.</text>
</comment>
<keyword evidence="2" id="KW-1185">Reference proteome</keyword>
<reference evidence="1 2" key="1">
    <citation type="journal article" date="2021" name="J. Hered.">
        <title>A chromosome-level genome assembly of the parasitoid wasp, Cotesia glomerata (Hymenoptera: Braconidae).</title>
        <authorList>
            <person name="Pinto B.J."/>
            <person name="Weis J.J."/>
            <person name="Gamble T."/>
            <person name="Ode P.J."/>
            <person name="Paul R."/>
            <person name="Zaspel J.M."/>
        </authorList>
    </citation>
    <scope>NUCLEOTIDE SEQUENCE [LARGE SCALE GENOMIC DNA]</scope>
    <source>
        <strain evidence="1">CgM1</strain>
    </source>
</reference>
<organism evidence="1 2">
    <name type="scientific">Cotesia glomerata</name>
    <name type="common">Lepidopteran parasitic wasp</name>
    <name type="synonym">Apanteles glomeratus</name>
    <dbReference type="NCBI Taxonomy" id="32391"/>
    <lineage>
        <taxon>Eukaryota</taxon>
        <taxon>Metazoa</taxon>
        <taxon>Ecdysozoa</taxon>
        <taxon>Arthropoda</taxon>
        <taxon>Hexapoda</taxon>
        <taxon>Insecta</taxon>
        <taxon>Pterygota</taxon>
        <taxon>Neoptera</taxon>
        <taxon>Endopterygota</taxon>
        <taxon>Hymenoptera</taxon>
        <taxon>Apocrita</taxon>
        <taxon>Ichneumonoidea</taxon>
        <taxon>Braconidae</taxon>
        <taxon>Microgastrinae</taxon>
        <taxon>Cotesia</taxon>
    </lineage>
</organism>
<evidence type="ECO:0000313" key="2">
    <source>
        <dbReference type="Proteomes" id="UP000826195"/>
    </source>
</evidence>
<dbReference type="AlphaFoldDB" id="A0AAV7IXX3"/>
<sequence length="119" mass="13281">MTKQRFLRIVKVSSLARVLNGPTASVLTVGLLAELQESFCAEDILRDGDCDRRILEYLVDMLEVQRYRISGQQSRGKSLCVIPSYFSVGEYSLLAALASWYPLLWLLLRLGIPSSNGLG</sequence>
<accession>A0AAV7IXX3</accession>
<dbReference type="EMBL" id="JAHXZJ010000374">
    <property type="protein sequence ID" value="KAH0560644.1"/>
    <property type="molecule type" value="Genomic_DNA"/>
</dbReference>
<name>A0AAV7IXX3_COTGL</name>
<dbReference type="Proteomes" id="UP000826195">
    <property type="component" value="Unassembled WGS sequence"/>
</dbReference>
<gene>
    <name evidence="1" type="ORF">KQX54_006691</name>
</gene>